<feature type="region of interest" description="Disordered" evidence="1">
    <location>
        <begin position="626"/>
        <end position="674"/>
    </location>
</feature>
<name>A0A0G4GRV0_VITBC</name>
<dbReference type="InParanoid" id="A0A0G4GRV0"/>
<protein>
    <submittedName>
        <fullName evidence="2">Uncharacterized protein</fullName>
    </submittedName>
</protein>
<evidence type="ECO:0000313" key="2">
    <source>
        <dbReference type="EMBL" id="CEM33082.1"/>
    </source>
</evidence>
<dbReference type="PANTHER" id="PTHR23244:SF456">
    <property type="entry name" value="MULTIPLE EPIDERMAL GROWTH FACTOR-LIKE DOMAINS PROTEIN 8"/>
    <property type="match status" value="1"/>
</dbReference>
<reference evidence="2 3" key="1">
    <citation type="submission" date="2014-11" db="EMBL/GenBank/DDBJ databases">
        <authorList>
            <person name="Zhu J."/>
            <person name="Qi W."/>
            <person name="Song R."/>
        </authorList>
    </citation>
    <scope>NUCLEOTIDE SEQUENCE [LARGE SCALE GENOMIC DNA]</scope>
</reference>
<feature type="compositionally biased region" description="Basic and acidic residues" evidence="1">
    <location>
        <begin position="663"/>
        <end position="674"/>
    </location>
</feature>
<dbReference type="OrthoDB" id="432528at2759"/>
<dbReference type="EMBL" id="CDMY01000770">
    <property type="protein sequence ID" value="CEM33082.1"/>
    <property type="molecule type" value="Genomic_DNA"/>
</dbReference>
<evidence type="ECO:0000256" key="1">
    <source>
        <dbReference type="SAM" id="MobiDB-lite"/>
    </source>
</evidence>
<dbReference type="SUPFAM" id="SSF117281">
    <property type="entry name" value="Kelch motif"/>
    <property type="match status" value="2"/>
</dbReference>
<accession>A0A0G4GRV0</accession>
<keyword evidence="3" id="KW-1185">Reference proteome</keyword>
<dbReference type="PANTHER" id="PTHR23244">
    <property type="entry name" value="KELCH REPEAT DOMAIN"/>
    <property type="match status" value="1"/>
</dbReference>
<organism evidence="2 3">
    <name type="scientific">Vitrella brassicaformis (strain CCMP3155)</name>
    <dbReference type="NCBI Taxonomy" id="1169540"/>
    <lineage>
        <taxon>Eukaryota</taxon>
        <taxon>Sar</taxon>
        <taxon>Alveolata</taxon>
        <taxon>Colpodellida</taxon>
        <taxon>Vitrellaceae</taxon>
        <taxon>Vitrella</taxon>
    </lineage>
</organism>
<feature type="region of interest" description="Disordered" evidence="1">
    <location>
        <begin position="725"/>
        <end position="749"/>
    </location>
</feature>
<sequence>MGLTEAVRDLHCILLADGSTDGLWQTQYHRSFNKSTIRPIEGAAHFPPPPRPSFARSVAQSTSPTINTNAYKPLPDSQYRDAYCRGKKIEALGTGGGGVDVLRWGKAQCQKWRPEMARSRPSLFILGDSLYVFGGVIDEGNYKNDLWRVSLKSLLSRGTYEWHECEVHGTPPYASDSLTLTSIHIPSPHTPTATSQPYLPQRYFVCGGPVDYNDGTPREQMWGVLEISKEEEGQQQRQGAGGAEGVSQSEIEYRYEWLSRRELWGQEEGVPKKKRTTLPLKRRYFTSTFVPIRSTEHPEGYVFIVNGRDDWPDDPHDMRDVMPMSTIVDIATWSFDGSDSVFGERPNGRVNHTATLVKDRYVFIIGGDEWEYDSPRGCSSTMYFGQLNRIDTFDGETKTWIAFDELPWVDEGIKPSQDDEVTRSMYDEPYLCNFERHTAVLAGDKIIMMTGYAEGNDGFLLNRFLCGGTQTVIFDINTGRFSLPSFARERQMPARPPRSPSMIARERAFEPYEAPPVRAAAAVWTGSEVILYGGASMLDRMYLNAEGGIVSDDEHDNDGWAFQRHGQQKHGDVSVLGVMDGKTGEQLVPVDRQQEVSRFSSRYVCEHEMWQLPHWKRRDEWEEETLIDEDTDSEDRIEERWAASCTERDEEARGVEDSNGGDNEDHSTDNKVFGRDKKPTRLQAITKFFPIIGTSHSDFMPWTQAPVDVPHQTTPMITSFFQQQRTVRSELPVASEGQADMDENRMSDQ</sequence>
<feature type="compositionally biased region" description="Basic and acidic residues" evidence="1">
    <location>
        <begin position="637"/>
        <end position="656"/>
    </location>
</feature>
<dbReference type="PhylomeDB" id="A0A0G4GRV0"/>
<evidence type="ECO:0000313" key="3">
    <source>
        <dbReference type="Proteomes" id="UP000041254"/>
    </source>
</evidence>
<dbReference type="AlphaFoldDB" id="A0A0G4GRV0"/>
<feature type="compositionally biased region" description="Acidic residues" evidence="1">
    <location>
        <begin position="626"/>
        <end position="636"/>
    </location>
</feature>
<gene>
    <name evidence="2" type="ORF">Vbra_18463</name>
</gene>
<dbReference type="InterPro" id="IPR015915">
    <property type="entry name" value="Kelch-typ_b-propeller"/>
</dbReference>
<dbReference type="Proteomes" id="UP000041254">
    <property type="component" value="Unassembled WGS sequence"/>
</dbReference>
<dbReference type="VEuPathDB" id="CryptoDB:Vbra_18463"/>
<proteinExistence type="predicted"/>
<dbReference type="Gene3D" id="2.120.10.80">
    <property type="entry name" value="Kelch-type beta propeller"/>
    <property type="match status" value="1"/>
</dbReference>